<comment type="caution">
    <text evidence="7">The sequence shown here is derived from an EMBL/GenBank/DDBJ whole genome shotgun (WGS) entry which is preliminary data.</text>
</comment>
<feature type="transmembrane region" description="Helical" evidence="6">
    <location>
        <begin position="89"/>
        <end position="109"/>
    </location>
</feature>
<feature type="transmembrane region" description="Helical" evidence="6">
    <location>
        <begin position="229"/>
        <end position="250"/>
    </location>
</feature>
<evidence type="ECO:0000313" key="8">
    <source>
        <dbReference type="Proteomes" id="UP000286045"/>
    </source>
</evidence>
<proteinExistence type="inferred from homology"/>
<dbReference type="AlphaFoldDB" id="A0A439CV52"/>
<dbReference type="EMBL" id="RYZI01000377">
    <property type="protein sequence ID" value="RWA06005.1"/>
    <property type="molecule type" value="Genomic_DNA"/>
</dbReference>
<feature type="transmembrane region" description="Helical" evidence="6">
    <location>
        <begin position="129"/>
        <end position="146"/>
    </location>
</feature>
<keyword evidence="5 6" id="KW-0472">Membrane</keyword>
<evidence type="ECO:0000256" key="6">
    <source>
        <dbReference type="SAM" id="Phobius"/>
    </source>
</evidence>
<dbReference type="Pfam" id="PF01184">
    <property type="entry name" value="Gpr1_Fun34_YaaH"/>
    <property type="match status" value="1"/>
</dbReference>
<evidence type="ECO:0000256" key="3">
    <source>
        <dbReference type="ARBA" id="ARBA00022692"/>
    </source>
</evidence>
<sequence>MASHDSDPVTNNHDLEKGLHRTDTTVTLPTELFEKLYLTPKVPKVGDFNLRFANPTALGFVGFVISTFTFSMVLMGWGGSQGFAPIVGIFFFTGPLLLTFAMVFEWIMGNFFPTIDPTGAASPAFNTDVGLYLLVWGFALFTFFIFTLKINTVFALIFGLVSTGCWVLAGAYFKVAAGDFETAGHLQTVRTPFSFPLPSPISSPPLHHLSPPSLRNLPTKTKLTSQTQAGGAILFVVAALGWYMTFIIMAGEMRVTLNLPVGDLSRFWPSTDVDLATAAAAREHGD</sequence>
<dbReference type="GO" id="GO:0005886">
    <property type="term" value="C:plasma membrane"/>
    <property type="evidence" value="ECO:0007669"/>
    <property type="project" value="TreeGrafter"/>
</dbReference>
<keyword evidence="3 6" id="KW-0812">Transmembrane</keyword>
<comment type="similarity">
    <text evidence="2">Belongs to the acetate uptake transporter (AceTr) (TC 2.A.96) family.</text>
</comment>
<feature type="transmembrane region" description="Helical" evidence="6">
    <location>
        <begin position="57"/>
        <end position="77"/>
    </location>
</feature>
<evidence type="ECO:0008006" key="9">
    <source>
        <dbReference type="Google" id="ProtNLM"/>
    </source>
</evidence>
<organism evidence="7 8">
    <name type="scientific">Xylaria grammica</name>
    <dbReference type="NCBI Taxonomy" id="363999"/>
    <lineage>
        <taxon>Eukaryota</taxon>
        <taxon>Fungi</taxon>
        <taxon>Dikarya</taxon>
        <taxon>Ascomycota</taxon>
        <taxon>Pezizomycotina</taxon>
        <taxon>Sordariomycetes</taxon>
        <taxon>Xylariomycetidae</taxon>
        <taxon>Xylariales</taxon>
        <taxon>Xylariaceae</taxon>
        <taxon>Xylaria</taxon>
    </lineage>
</organism>
<dbReference type="PANTHER" id="PTHR31123">
    <property type="entry name" value="ACCUMULATION OF DYADS PROTEIN 2-RELATED"/>
    <property type="match status" value="1"/>
</dbReference>
<evidence type="ECO:0000256" key="1">
    <source>
        <dbReference type="ARBA" id="ARBA00004141"/>
    </source>
</evidence>
<comment type="subcellular location">
    <subcellularLocation>
        <location evidence="1">Membrane</location>
        <topology evidence="1">Multi-pass membrane protein</topology>
    </subcellularLocation>
</comment>
<dbReference type="PANTHER" id="PTHR31123:SF4">
    <property type="entry name" value="PROTEIN ALCS"/>
    <property type="match status" value="1"/>
</dbReference>
<accession>A0A439CV52</accession>
<reference evidence="7 8" key="1">
    <citation type="submission" date="2018-12" db="EMBL/GenBank/DDBJ databases">
        <title>Draft genome sequence of Xylaria grammica IHI A82.</title>
        <authorList>
            <person name="Buettner E."/>
            <person name="Kellner H."/>
        </authorList>
    </citation>
    <scope>NUCLEOTIDE SEQUENCE [LARGE SCALE GENOMIC DNA]</scope>
    <source>
        <strain evidence="7 8">IHI A82</strain>
    </source>
</reference>
<dbReference type="InterPro" id="IPR000791">
    <property type="entry name" value="Gpr1/Fun34/SatP-like"/>
</dbReference>
<evidence type="ECO:0000256" key="2">
    <source>
        <dbReference type="ARBA" id="ARBA00005587"/>
    </source>
</evidence>
<keyword evidence="8" id="KW-1185">Reference proteome</keyword>
<protein>
    <recommendedName>
        <fullName evidence="9">GPR1/FUN34/YaaH-class plasma membrane protein</fullName>
    </recommendedName>
</protein>
<gene>
    <name evidence="7" type="ORF">EKO27_g9102</name>
</gene>
<evidence type="ECO:0000256" key="4">
    <source>
        <dbReference type="ARBA" id="ARBA00022989"/>
    </source>
</evidence>
<evidence type="ECO:0000256" key="5">
    <source>
        <dbReference type="ARBA" id="ARBA00023136"/>
    </source>
</evidence>
<dbReference type="STRING" id="363999.A0A439CV52"/>
<name>A0A439CV52_9PEZI</name>
<feature type="transmembrane region" description="Helical" evidence="6">
    <location>
        <begin position="153"/>
        <end position="173"/>
    </location>
</feature>
<keyword evidence="4 6" id="KW-1133">Transmembrane helix</keyword>
<evidence type="ECO:0000313" key="7">
    <source>
        <dbReference type="EMBL" id="RWA06005.1"/>
    </source>
</evidence>
<dbReference type="Proteomes" id="UP000286045">
    <property type="component" value="Unassembled WGS sequence"/>
</dbReference>
<dbReference type="InterPro" id="IPR051633">
    <property type="entry name" value="AceTr"/>
</dbReference>
<dbReference type="GO" id="GO:0015123">
    <property type="term" value="F:acetate transmembrane transporter activity"/>
    <property type="evidence" value="ECO:0007669"/>
    <property type="project" value="TreeGrafter"/>
</dbReference>